<dbReference type="GO" id="GO:0016836">
    <property type="term" value="F:hydro-lyase activity"/>
    <property type="evidence" value="ECO:0007669"/>
    <property type="project" value="TreeGrafter"/>
</dbReference>
<proteinExistence type="predicted"/>
<dbReference type="GO" id="GO:0016052">
    <property type="term" value="P:carbohydrate catabolic process"/>
    <property type="evidence" value="ECO:0007669"/>
    <property type="project" value="TreeGrafter"/>
</dbReference>
<dbReference type="GeneID" id="25266247"/>
<dbReference type="InterPro" id="IPR029065">
    <property type="entry name" value="Enolase_C-like"/>
</dbReference>
<keyword evidence="6" id="KW-1185">Reference proteome</keyword>
<evidence type="ECO:0000256" key="2">
    <source>
        <dbReference type="ARBA" id="ARBA00022723"/>
    </source>
</evidence>
<dbReference type="SUPFAM" id="SSF51604">
    <property type="entry name" value="Enolase C-terminal domain-like"/>
    <property type="match status" value="1"/>
</dbReference>
<evidence type="ECO:0000259" key="4">
    <source>
        <dbReference type="Pfam" id="PF13378"/>
    </source>
</evidence>
<reference evidence="5 6" key="1">
    <citation type="submission" date="2014-05" db="EMBL/GenBank/DDBJ databases">
        <title>Draft genome sequence of a rare smut relative, Tilletiaria anomala UBC 951.</title>
        <authorList>
            <consortium name="DOE Joint Genome Institute"/>
            <person name="Toome M."/>
            <person name="Kuo A."/>
            <person name="Henrissat B."/>
            <person name="Lipzen A."/>
            <person name="Tritt A."/>
            <person name="Yoshinaga Y."/>
            <person name="Zane M."/>
            <person name="Barry K."/>
            <person name="Grigoriev I.V."/>
            <person name="Spatafora J.W."/>
            <person name="Aimea M.C."/>
        </authorList>
    </citation>
    <scope>NUCLEOTIDE SEQUENCE [LARGE SCALE GENOMIC DNA]</scope>
    <source>
        <strain evidence="5 6">UBC 951</strain>
    </source>
</reference>
<dbReference type="PANTHER" id="PTHR13794:SF58">
    <property type="entry name" value="MITOCHONDRIAL ENOLASE SUPERFAMILY MEMBER 1"/>
    <property type="match status" value="1"/>
</dbReference>
<dbReference type="InterPro" id="IPR036849">
    <property type="entry name" value="Enolase-like_C_sf"/>
</dbReference>
<dbReference type="PANTHER" id="PTHR13794">
    <property type="entry name" value="ENOLASE SUPERFAMILY, MANDELATE RACEMASE"/>
    <property type="match status" value="1"/>
</dbReference>
<evidence type="ECO:0000313" key="6">
    <source>
        <dbReference type="Proteomes" id="UP000027361"/>
    </source>
</evidence>
<evidence type="ECO:0000313" key="5">
    <source>
        <dbReference type="EMBL" id="KDN36090.1"/>
    </source>
</evidence>
<comment type="caution">
    <text evidence="5">The sequence shown here is derived from an EMBL/GenBank/DDBJ whole genome shotgun (WGS) entry which is preliminary data.</text>
</comment>
<dbReference type="RefSeq" id="XP_013239939.1">
    <property type="nucleotide sequence ID" value="XM_013384485.1"/>
</dbReference>
<dbReference type="Pfam" id="PF13378">
    <property type="entry name" value="MR_MLE_C"/>
    <property type="match status" value="1"/>
</dbReference>
<dbReference type="InterPro" id="IPR046945">
    <property type="entry name" value="RHMD-like"/>
</dbReference>
<keyword evidence="2" id="KW-0479">Metal-binding</keyword>
<comment type="cofactor">
    <cofactor evidence="1">
        <name>Mg(2+)</name>
        <dbReference type="ChEBI" id="CHEBI:18420"/>
    </cofactor>
</comment>
<dbReference type="STRING" id="1037660.A0A066VBX0"/>
<feature type="domain" description="Enolase C-terminal" evidence="4">
    <location>
        <begin position="1"/>
        <end position="174"/>
    </location>
</feature>
<name>A0A066VBX0_TILAU</name>
<gene>
    <name evidence="5" type="ORF">K437DRAFT_271224</name>
</gene>
<dbReference type="InParanoid" id="A0A066VBX0"/>
<protein>
    <submittedName>
        <fullName evidence="5">Enolase C-terminal domain-like protein</fullName>
    </submittedName>
</protein>
<dbReference type="EMBL" id="JMSN01000183">
    <property type="protein sequence ID" value="KDN36090.1"/>
    <property type="molecule type" value="Genomic_DNA"/>
</dbReference>
<keyword evidence="3" id="KW-0460">Magnesium</keyword>
<organism evidence="5 6">
    <name type="scientific">Tilletiaria anomala (strain ATCC 24038 / CBS 436.72 / UBC 951)</name>
    <dbReference type="NCBI Taxonomy" id="1037660"/>
    <lineage>
        <taxon>Eukaryota</taxon>
        <taxon>Fungi</taxon>
        <taxon>Dikarya</taxon>
        <taxon>Basidiomycota</taxon>
        <taxon>Ustilaginomycotina</taxon>
        <taxon>Exobasidiomycetes</taxon>
        <taxon>Georgefischeriales</taxon>
        <taxon>Tilletiariaceae</taxon>
        <taxon>Tilletiaria</taxon>
    </lineage>
</organism>
<accession>A0A066VBX0</accession>
<dbReference type="GO" id="GO:0000287">
    <property type="term" value="F:magnesium ion binding"/>
    <property type="evidence" value="ECO:0007669"/>
    <property type="project" value="TreeGrafter"/>
</dbReference>
<dbReference type="Gene3D" id="3.20.20.120">
    <property type="entry name" value="Enolase-like C-terminal domain"/>
    <property type="match status" value="1"/>
</dbReference>
<sequence length="202" mass="22324">IDSNQIFDVPEAITYIKQLAHHRPWFIEEPTAPTDVLGHAAIRRGLAPLGVGVATGEHCPNRMLFKQLLQADAVDVVQIDSCRLAGVNEVLAVMLLAKKFGKIVCPHAGGVGLCEYVQHLSMIDYVCISASHERNVLEFVDHLHEHFLYPCRINEQGRYVAPNNPMEGYSMEMSQSSIADYTFPNGAYWATGKAKTAPPQGH</sequence>
<evidence type="ECO:0000256" key="1">
    <source>
        <dbReference type="ARBA" id="ARBA00001946"/>
    </source>
</evidence>
<dbReference type="OMA" id="DERRCHI"/>
<dbReference type="OrthoDB" id="14161at2759"/>
<dbReference type="Proteomes" id="UP000027361">
    <property type="component" value="Unassembled WGS sequence"/>
</dbReference>
<feature type="non-terminal residue" evidence="5">
    <location>
        <position position="1"/>
    </location>
</feature>
<dbReference type="HOGENOM" id="CLU_030273_2_2_1"/>
<dbReference type="AlphaFoldDB" id="A0A066VBX0"/>
<evidence type="ECO:0000256" key="3">
    <source>
        <dbReference type="ARBA" id="ARBA00022842"/>
    </source>
</evidence>